<dbReference type="InterPro" id="IPR005349">
    <property type="entry name" value="TMEM14"/>
</dbReference>
<dbReference type="GO" id="GO:0009706">
    <property type="term" value="C:chloroplast inner membrane"/>
    <property type="evidence" value="ECO:0007669"/>
    <property type="project" value="TreeGrafter"/>
</dbReference>
<reference evidence="7 8" key="1">
    <citation type="submission" date="2023-12" db="EMBL/GenBank/DDBJ databases">
        <title>A high-quality genome assembly for Dillenia turbinata (Dilleniales).</title>
        <authorList>
            <person name="Chanderbali A."/>
        </authorList>
    </citation>
    <scope>NUCLEOTIDE SEQUENCE [LARGE SCALE GENOMIC DNA]</scope>
    <source>
        <strain evidence="7">LSX21</strain>
        <tissue evidence="7">Leaf</tissue>
    </source>
</reference>
<dbReference type="Gene3D" id="1.10.10.1740">
    <property type="entry name" value="Transmembrane protein 14-like"/>
    <property type="match status" value="1"/>
</dbReference>
<evidence type="ECO:0000256" key="5">
    <source>
        <dbReference type="ARBA" id="ARBA00023136"/>
    </source>
</evidence>
<feature type="compositionally biased region" description="Basic and acidic residues" evidence="6">
    <location>
        <begin position="96"/>
        <end position="113"/>
    </location>
</feature>
<comment type="caution">
    <text evidence="7">The sequence shown here is derived from an EMBL/GenBank/DDBJ whole genome shotgun (WGS) entry which is preliminary data.</text>
</comment>
<comment type="similarity">
    <text evidence="2">Belongs to the TMEM14 family.</text>
</comment>
<evidence type="ECO:0000256" key="2">
    <source>
        <dbReference type="ARBA" id="ARBA00007590"/>
    </source>
</evidence>
<dbReference type="PANTHER" id="PTHR12668">
    <property type="entry name" value="TRANSMEMBRANE PROTEIN 14, 15"/>
    <property type="match status" value="1"/>
</dbReference>
<evidence type="ECO:0000256" key="4">
    <source>
        <dbReference type="ARBA" id="ARBA00022989"/>
    </source>
</evidence>
<comment type="subcellular location">
    <subcellularLocation>
        <location evidence="1">Membrane</location>
    </subcellularLocation>
</comment>
<accession>A0AAN8VZS3</accession>
<keyword evidence="5" id="KW-0472">Membrane</keyword>
<dbReference type="AlphaFoldDB" id="A0AAN8VZS3"/>
<dbReference type="GO" id="GO:0015245">
    <property type="term" value="F:fatty acid transmembrane transporter activity"/>
    <property type="evidence" value="ECO:0007669"/>
    <property type="project" value="TreeGrafter"/>
</dbReference>
<dbReference type="EMBL" id="JBAMMX010000003">
    <property type="protein sequence ID" value="KAK6943370.1"/>
    <property type="molecule type" value="Genomic_DNA"/>
</dbReference>
<keyword evidence="3" id="KW-0812">Transmembrane</keyword>
<proteinExistence type="inferred from homology"/>
<sequence>MSATLEFFALPNPNHTLNSLRNRGSSTSSMALYLSSPTTSPRFDSLLLRPQSKTHRVSVVGPCVTPRGLGSRFLSISRHRRSLLNLPFVPSSAASEESHSEIEVENKDAKLGSDESEETWKQTLATLKEQVAKMQCASLEAFEFYSAKAAVILKEASEQLKNHTDRTVVMLKEASEQLKVQAKKTRQDLSIIAKEFNDEGKGYLSTAAVNSPEPVKEVLETFASSSAELNDISKVRDFYLGIPYGTLLSVGGFLSFMVTGSISALRFGVILGGTLLALSLSSLKSWKNGESSALALKGQAG</sequence>
<dbReference type="Pfam" id="PF03647">
    <property type="entry name" value="Tmemb_14"/>
    <property type="match status" value="1"/>
</dbReference>
<keyword evidence="8" id="KW-1185">Reference proteome</keyword>
<evidence type="ECO:0000256" key="3">
    <source>
        <dbReference type="ARBA" id="ARBA00022692"/>
    </source>
</evidence>
<protein>
    <submittedName>
        <fullName evidence="7">TMEM14 family</fullName>
    </submittedName>
</protein>
<name>A0AAN8VZS3_9MAGN</name>
<dbReference type="Proteomes" id="UP001370490">
    <property type="component" value="Unassembled WGS sequence"/>
</dbReference>
<evidence type="ECO:0000256" key="6">
    <source>
        <dbReference type="SAM" id="MobiDB-lite"/>
    </source>
</evidence>
<evidence type="ECO:0000256" key="1">
    <source>
        <dbReference type="ARBA" id="ARBA00004370"/>
    </source>
</evidence>
<feature type="region of interest" description="Disordered" evidence="6">
    <location>
        <begin position="95"/>
        <end position="116"/>
    </location>
</feature>
<dbReference type="PANTHER" id="PTHR12668:SF43">
    <property type="entry name" value="TRANSMEMBRANE PROTEIN 14 HOMOLOG"/>
    <property type="match status" value="1"/>
</dbReference>
<keyword evidence="4" id="KW-1133">Transmembrane helix</keyword>
<evidence type="ECO:0000313" key="7">
    <source>
        <dbReference type="EMBL" id="KAK6943370.1"/>
    </source>
</evidence>
<evidence type="ECO:0000313" key="8">
    <source>
        <dbReference type="Proteomes" id="UP001370490"/>
    </source>
</evidence>
<dbReference type="InterPro" id="IPR044890">
    <property type="entry name" value="TMEM14_sf"/>
</dbReference>
<organism evidence="7 8">
    <name type="scientific">Dillenia turbinata</name>
    <dbReference type="NCBI Taxonomy" id="194707"/>
    <lineage>
        <taxon>Eukaryota</taxon>
        <taxon>Viridiplantae</taxon>
        <taxon>Streptophyta</taxon>
        <taxon>Embryophyta</taxon>
        <taxon>Tracheophyta</taxon>
        <taxon>Spermatophyta</taxon>
        <taxon>Magnoliopsida</taxon>
        <taxon>eudicotyledons</taxon>
        <taxon>Gunneridae</taxon>
        <taxon>Pentapetalae</taxon>
        <taxon>Dilleniales</taxon>
        <taxon>Dilleniaceae</taxon>
        <taxon>Dillenia</taxon>
    </lineage>
</organism>
<gene>
    <name evidence="7" type="ORF">RJ641_024472</name>
</gene>